<dbReference type="Proteomes" id="UP000326837">
    <property type="component" value="Chromosome"/>
</dbReference>
<sequence>MRSMLLVVASFLLTILCWGMYGPVLHIGVHDMSTGAGLARMRPFVCVGLAYFLIGVLVPMAILAMKGEKGAWTVSGIVMSLVAGALGAGGALGIILALTFGGDPVFVMPLVFGGAPVVNSFMTIYLAGKIREIGPFFLAGLVMVIMGAVVVMTTAPTKPKPAAAVADAPAAAAAETAAPAAKPSLGSRSTSYALLLASIATAIVCWGAYGPTLHKGQAAMMHSRLRPFICVGMAYFIIAVIVPNLFLVVSPEASQYTFSGTMWSLLAGAAGAFGALGIIMAFNFGGKPVFVMPLIFGGAPVVSTLIMTKVNGLWGNIGPMFLAGLMLVIAGAAMVLVFAPKSHPPAPQPVPKPEPKPVEEEKPAAGETGIA</sequence>
<feature type="transmembrane region" description="Helical" evidence="2">
    <location>
        <begin position="261"/>
        <end position="282"/>
    </location>
</feature>
<feature type="transmembrane region" description="Helical" evidence="2">
    <location>
        <begin position="77"/>
        <end position="100"/>
    </location>
</feature>
<proteinExistence type="predicted"/>
<dbReference type="KEGG" id="lpav:PLANPX_4655"/>
<dbReference type="EMBL" id="AP021861">
    <property type="protein sequence ID" value="BBO35043.1"/>
    <property type="molecule type" value="Genomic_DNA"/>
</dbReference>
<organism evidence="3 4">
    <name type="scientific">Lacipirellula parvula</name>
    <dbReference type="NCBI Taxonomy" id="2650471"/>
    <lineage>
        <taxon>Bacteria</taxon>
        <taxon>Pseudomonadati</taxon>
        <taxon>Planctomycetota</taxon>
        <taxon>Planctomycetia</taxon>
        <taxon>Pirellulales</taxon>
        <taxon>Lacipirellulaceae</taxon>
        <taxon>Lacipirellula</taxon>
    </lineage>
</organism>
<protein>
    <recommendedName>
        <fullName evidence="5">EamA domain-containing protein</fullName>
    </recommendedName>
</protein>
<accession>A0A5K7XKW8</accession>
<feature type="transmembrane region" description="Helical" evidence="2">
    <location>
        <begin position="192"/>
        <end position="213"/>
    </location>
</feature>
<keyword evidence="2" id="KW-1133">Transmembrane helix</keyword>
<feature type="transmembrane region" description="Helical" evidence="2">
    <location>
        <begin position="43"/>
        <end position="65"/>
    </location>
</feature>
<evidence type="ECO:0000313" key="3">
    <source>
        <dbReference type="EMBL" id="BBO35043.1"/>
    </source>
</evidence>
<name>A0A5K7XKW8_9BACT</name>
<gene>
    <name evidence="3" type="ORF">PLANPX_4655</name>
</gene>
<keyword evidence="2" id="KW-0812">Transmembrane</keyword>
<dbReference type="AlphaFoldDB" id="A0A5K7XKW8"/>
<reference evidence="4" key="1">
    <citation type="submission" date="2019-10" db="EMBL/GenBank/DDBJ databases">
        <title>Lacipirellula parvula gen. nov., sp. nov., representing a lineage of planctomycetes widespread in freshwater anoxic habitats, and description of the family Lacipirellulaceae.</title>
        <authorList>
            <person name="Dedysh S.N."/>
            <person name="Kulichevskaya I.S."/>
            <person name="Beletsky A.V."/>
            <person name="Rakitin A.L."/>
            <person name="Mardanov A.V."/>
            <person name="Ivanova A.A."/>
            <person name="Saltykova V.X."/>
            <person name="Rijpstra W.I.C."/>
            <person name="Sinninghe Damste J.S."/>
            <person name="Ravin N.V."/>
        </authorList>
    </citation>
    <scope>NUCLEOTIDE SEQUENCE [LARGE SCALE GENOMIC DNA]</scope>
    <source>
        <strain evidence="4">PX69</strain>
    </source>
</reference>
<evidence type="ECO:0008006" key="5">
    <source>
        <dbReference type="Google" id="ProtNLM"/>
    </source>
</evidence>
<feature type="transmembrane region" description="Helical" evidence="2">
    <location>
        <begin position="225"/>
        <end position="249"/>
    </location>
</feature>
<keyword evidence="4" id="KW-1185">Reference proteome</keyword>
<feature type="transmembrane region" description="Helical" evidence="2">
    <location>
        <begin position="106"/>
        <end position="128"/>
    </location>
</feature>
<evidence type="ECO:0000256" key="2">
    <source>
        <dbReference type="SAM" id="Phobius"/>
    </source>
</evidence>
<feature type="region of interest" description="Disordered" evidence="1">
    <location>
        <begin position="344"/>
        <end position="371"/>
    </location>
</feature>
<feature type="transmembrane region" description="Helical" evidence="2">
    <location>
        <begin position="289"/>
        <end position="308"/>
    </location>
</feature>
<feature type="transmembrane region" description="Helical" evidence="2">
    <location>
        <begin position="135"/>
        <end position="155"/>
    </location>
</feature>
<evidence type="ECO:0000313" key="4">
    <source>
        <dbReference type="Proteomes" id="UP000326837"/>
    </source>
</evidence>
<feature type="compositionally biased region" description="Basic and acidic residues" evidence="1">
    <location>
        <begin position="353"/>
        <end position="364"/>
    </location>
</feature>
<keyword evidence="2" id="KW-0472">Membrane</keyword>
<feature type="transmembrane region" description="Helical" evidence="2">
    <location>
        <begin position="320"/>
        <end position="339"/>
    </location>
</feature>
<evidence type="ECO:0000256" key="1">
    <source>
        <dbReference type="SAM" id="MobiDB-lite"/>
    </source>
</evidence>
<dbReference type="RefSeq" id="WP_152100505.1">
    <property type="nucleotide sequence ID" value="NZ_AP021861.1"/>
</dbReference>